<dbReference type="Proteomes" id="UP000807716">
    <property type="component" value="Unassembled WGS sequence"/>
</dbReference>
<reference evidence="4" key="1">
    <citation type="journal article" date="2020" name="Fungal Divers.">
        <title>Resolving the Mortierellaceae phylogeny through synthesis of multi-gene phylogenetics and phylogenomics.</title>
        <authorList>
            <person name="Vandepol N."/>
            <person name="Liber J."/>
            <person name="Desiro A."/>
            <person name="Na H."/>
            <person name="Kennedy M."/>
            <person name="Barry K."/>
            <person name="Grigoriev I.V."/>
            <person name="Miller A.N."/>
            <person name="O'Donnell K."/>
            <person name="Stajich J.E."/>
            <person name="Bonito G."/>
        </authorList>
    </citation>
    <scope>NUCLEOTIDE SEQUENCE</scope>
    <source>
        <strain evidence="4">BC1065</strain>
    </source>
</reference>
<dbReference type="Gene3D" id="1.20.1050.10">
    <property type="match status" value="1"/>
</dbReference>
<feature type="domain" description="GST C-terminal" evidence="3">
    <location>
        <begin position="90"/>
        <end position="227"/>
    </location>
</feature>
<organism evidence="4 5">
    <name type="scientific">Actinomortierella ambigua</name>
    <dbReference type="NCBI Taxonomy" id="1343610"/>
    <lineage>
        <taxon>Eukaryota</taxon>
        <taxon>Fungi</taxon>
        <taxon>Fungi incertae sedis</taxon>
        <taxon>Mucoromycota</taxon>
        <taxon>Mortierellomycotina</taxon>
        <taxon>Mortierellomycetes</taxon>
        <taxon>Mortierellales</taxon>
        <taxon>Mortierellaceae</taxon>
        <taxon>Actinomortierella</taxon>
    </lineage>
</organism>
<gene>
    <name evidence="4" type="ORF">DFQ27_001612</name>
</gene>
<dbReference type="OrthoDB" id="202840at2759"/>
<dbReference type="InterPro" id="IPR040079">
    <property type="entry name" value="Glutathione_S-Trfase"/>
</dbReference>
<dbReference type="Pfam" id="PF02798">
    <property type="entry name" value="GST_N"/>
    <property type="match status" value="1"/>
</dbReference>
<dbReference type="PANTHER" id="PTHR43968:SF6">
    <property type="entry name" value="GLUTATHIONE S-TRANSFERASE OMEGA"/>
    <property type="match status" value="1"/>
</dbReference>
<accession>A0A9P6QDD2</accession>
<dbReference type="Pfam" id="PF00043">
    <property type="entry name" value="GST_C"/>
    <property type="match status" value="1"/>
</dbReference>
<comment type="caution">
    <text evidence="4">The sequence shown here is derived from an EMBL/GenBank/DDBJ whole genome shotgun (WGS) entry which is preliminary data.</text>
</comment>
<dbReference type="SFLD" id="SFLDS00019">
    <property type="entry name" value="Glutathione_Transferase_(cytos"/>
    <property type="match status" value="1"/>
</dbReference>
<dbReference type="PROSITE" id="PS50404">
    <property type="entry name" value="GST_NTER"/>
    <property type="match status" value="1"/>
</dbReference>
<keyword evidence="5" id="KW-1185">Reference proteome</keyword>
<dbReference type="InterPro" id="IPR004046">
    <property type="entry name" value="GST_C"/>
</dbReference>
<dbReference type="InterPro" id="IPR004045">
    <property type="entry name" value="Glutathione_S-Trfase_N"/>
</dbReference>
<evidence type="ECO:0000313" key="4">
    <source>
        <dbReference type="EMBL" id="KAG0263787.1"/>
    </source>
</evidence>
<protein>
    <recommendedName>
        <fullName evidence="6">Glutathione S-transferase</fullName>
    </recommendedName>
</protein>
<dbReference type="SFLD" id="SFLDG00358">
    <property type="entry name" value="Main_(cytGST)"/>
    <property type="match status" value="1"/>
</dbReference>
<name>A0A9P6QDD2_9FUNG</name>
<dbReference type="GO" id="GO:0005737">
    <property type="term" value="C:cytoplasm"/>
    <property type="evidence" value="ECO:0007669"/>
    <property type="project" value="TreeGrafter"/>
</dbReference>
<evidence type="ECO:0000259" key="3">
    <source>
        <dbReference type="PROSITE" id="PS50405"/>
    </source>
</evidence>
<dbReference type="EMBL" id="JAAAJB010000155">
    <property type="protein sequence ID" value="KAG0263787.1"/>
    <property type="molecule type" value="Genomic_DNA"/>
</dbReference>
<comment type="similarity">
    <text evidence="1">Belongs to the GST superfamily.</text>
</comment>
<sequence>MVKQKLTLYQHPLCPYAQRALMAAEITKQEIEKVFIDVTIPREEWYLKINPYGQVPALKIEGDDFVILESPIVAQYIAELNPESNLLPTDPKQQAESSYIVYHYVNRLQPAHGKLTFTLDKSQRETNSIEYLKQLDIFNGWLEKATRKRPGPFIHGEHFTLADLNLAPFVVYHFLTDIYQEGYKSPTIDTHPHLKRYFEWNDAVVAHPAVVAITASKEVLVESLRKYIK</sequence>
<dbReference type="InterPro" id="IPR036249">
    <property type="entry name" value="Thioredoxin-like_sf"/>
</dbReference>
<dbReference type="CDD" id="cd00299">
    <property type="entry name" value="GST_C_family"/>
    <property type="match status" value="1"/>
</dbReference>
<proteinExistence type="inferred from homology"/>
<dbReference type="AlphaFoldDB" id="A0A9P6QDD2"/>
<dbReference type="CDD" id="cd00570">
    <property type="entry name" value="GST_N_family"/>
    <property type="match status" value="1"/>
</dbReference>
<dbReference type="InterPro" id="IPR036282">
    <property type="entry name" value="Glutathione-S-Trfase_C_sf"/>
</dbReference>
<dbReference type="SUPFAM" id="SSF47616">
    <property type="entry name" value="GST C-terminal domain-like"/>
    <property type="match status" value="1"/>
</dbReference>
<evidence type="ECO:0008006" key="6">
    <source>
        <dbReference type="Google" id="ProtNLM"/>
    </source>
</evidence>
<dbReference type="Gene3D" id="3.40.30.10">
    <property type="entry name" value="Glutaredoxin"/>
    <property type="match status" value="1"/>
</dbReference>
<dbReference type="InterPro" id="IPR010987">
    <property type="entry name" value="Glutathione-S-Trfase_C-like"/>
</dbReference>
<dbReference type="PROSITE" id="PS50405">
    <property type="entry name" value="GST_CTER"/>
    <property type="match status" value="1"/>
</dbReference>
<evidence type="ECO:0000259" key="2">
    <source>
        <dbReference type="PROSITE" id="PS50404"/>
    </source>
</evidence>
<feature type="domain" description="GST N-terminal" evidence="2">
    <location>
        <begin position="4"/>
        <end position="85"/>
    </location>
</feature>
<dbReference type="PANTHER" id="PTHR43968">
    <property type="match status" value="1"/>
</dbReference>
<dbReference type="InterPro" id="IPR050983">
    <property type="entry name" value="GST_Omega/HSP26"/>
</dbReference>
<evidence type="ECO:0000256" key="1">
    <source>
        <dbReference type="RuleBase" id="RU003494"/>
    </source>
</evidence>
<dbReference type="SUPFAM" id="SSF52833">
    <property type="entry name" value="Thioredoxin-like"/>
    <property type="match status" value="1"/>
</dbReference>
<evidence type="ECO:0000313" key="5">
    <source>
        <dbReference type="Proteomes" id="UP000807716"/>
    </source>
</evidence>